<dbReference type="HOGENOM" id="CLU_061858_0_0_1"/>
<feature type="signal peptide" evidence="2">
    <location>
        <begin position="1"/>
        <end position="17"/>
    </location>
</feature>
<feature type="region of interest" description="Disordered" evidence="1">
    <location>
        <begin position="26"/>
        <end position="56"/>
    </location>
</feature>
<feature type="compositionally biased region" description="Basic and acidic residues" evidence="1">
    <location>
        <begin position="292"/>
        <end position="305"/>
    </location>
</feature>
<feature type="chain" id="PRO_5004544459" description="Thioredoxin-like fold domain-containing protein" evidence="2">
    <location>
        <begin position="18"/>
        <end position="334"/>
    </location>
</feature>
<evidence type="ECO:0000256" key="1">
    <source>
        <dbReference type="SAM" id="MobiDB-lite"/>
    </source>
</evidence>
<feature type="compositionally biased region" description="Basic residues" evidence="1">
    <location>
        <begin position="324"/>
        <end position="334"/>
    </location>
</feature>
<dbReference type="OrthoDB" id="2502001at2759"/>
<evidence type="ECO:0000313" key="3">
    <source>
        <dbReference type="EMBL" id="EPQ59067.1"/>
    </source>
</evidence>
<organism evidence="3 4">
    <name type="scientific">Gloeophyllum trabeum (strain ATCC 11539 / FP-39264 / Madison 617)</name>
    <name type="common">Brown rot fungus</name>
    <dbReference type="NCBI Taxonomy" id="670483"/>
    <lineage>
        <taxon>Eukaryota</taxon>
        <taxon>Fungi</taxon>
        <taxon>Dikarya</taxon>
        <taxon>Basidiomycota</taxon>
        <taxon>Agaricomycotina</taxon>
        <taxon>Agaricomycetes</taxon>
        <taxon>Gloeophyllales</taxon>
        <taxon>Gloeophyllaceae</taxon>
        <taxon>Gloeophyllum</taxon>
    </lineage>
</organism>
<dbReference type="Proteomes" id="UP000030669">
    <property type="component" value="Unassembled WGS sequence"/>
</dbReference>
<evidence type="ECO:0000313" key="4">
    <source>
        <dbReference type="Proteomes" id="UP000030669"/>
    </source>
</evidence>
<protein>
    <recommendedName>
        <fullName evidence="5">Thioredoxin-like fold domain-containing protein</fullName>
    </recommendedName>
</protein>
<dbReference type="eggNOG" id="ENOG502SD56">
    <property type="taxonomic scope" value="Eukaryota"/>
</dbReference>
<feature type="region of interest" description="Disordered" evidence="1">
    <location>
        <begin position="277"/>
        <end position="334"/>
    </location>
</feature>
<dbReference type="GeneID" id="19307003"/>
<dbReference type="OMA" id="PNVRWGR"/>
<name>S7QIJ3_GLOTA</name>
<feature type="compositionally biased region" description="Polar residues" evidence="1">
    <location>
        <begin position="309"/>
        <end position="320"/>
    </location>
</feature>
<keyword evidence="4" id="KW-1185">Reference proteome</keyword>
<dbReference type="AlphaFoldDB" id="S7QIJ3"/>
<sequence length="334" mass="36695">MFVLAWLALFLAACVNGQYFSEGWAPGQPVPSAEPEPVLQSSGYVSQKPREQAQGPGQGILGSLTGLLEKAGINVTDKLTAASGPLWDPRIPLITDNNYEELVVQEEMSEEEAAERVWFIVISVTSGQSEGLSKYADEAFDTAFNETLIAGDLPHVRWGRIDYLNVTGITTRWNVWTAPLFVILSDRGYTLRFYSPRTLRPHAPTLRTYLLTHAYLSTPPWSSPFAPGGPRAWVLDWIARVLTVVYAYLVRVPRWLMMLGTGISGSLILQLFHRGQGQGQGERRTPSQAQRRAVEEKSKEGESKAEAQAVSTSAAPQSPVTPGKKGKARKAGKN</sequence>
<proteinExistence type="predicted"/>
<dbReference type="RefSeq" id="XP_007861846.1">
    <property type="nucleotide sequence ID" value="XM_007863655.1"/>
</dbReference>
<keyword evidence="2" id="KW-0732">Signal</keyword>
<reference evidence="3 4" key="1">
    <citation type="journal article" date="2012" name="Science">
        <title>The Paleozoic origin of enzymatic lignin decomposition reconstructed from 31 fungal genomes.</title>
        <authorList>
            <person name="Floudas D."/>
            <person name="Binder M."/>
            <person name="Riley R."/>
            <person name="Barry K."/>
            <person name="Blanchette R.A."/>
            <person name="Henrissat B."/>
            <person name="Martinez A.T."/>
            <person name="Otillar R."/>
            <person name="Spatafora J.W."/>
            <person name="Yadav J.S."/>
            <person name="Aerts A."/>
            <person name="Benoit I."/>
            <person name="Boyd A."/>
            <person name="Carlson A."/>
            <person name="Copeland A."/>
            <person name="Coutinho P.M."/>
            <person name="de Vries R.P."/>
            <person name="Ferreira P."/>
            <person name="Findley K."/>
            <person name="Foster B."/>
            <person name="Gaskell J."/>
            <person name="Glotzer D."/>
            <person name="Gorecki P."/>
            <person name="Heitman J."/>
            <person name="Hesse C."/>
            <person name="Hori C."/>
            <person name="Igarashi K."/>
            <person name="Jurgens J.A."/>
            <person name="Kallen N."/>
            <person name="Kersten P."/>
            <person name="Kohler A."/>
            <person name="Kuees U."/>
            <person name="Kumar T.K.A."/>
            <person name="Kuo A."/>
            <person name="LaButti K."/>
            <person name="Larrondo L.F."/>
            <person name="Lindquist E."/>
            <person name="Ling A."/>
            <person name="Lombard V."/>
            <person name="Lucas S."/>
            <person name="Lundell T."/>
            <person name="Martin R."/>
            <person name="McLaughlin D.J."/>
            <person name="Morgenstern I."/>
            <person name="Morin E."/>
            <person name="Murat C."/>
            <person name="Nagy L.G."/>
            <person name="Nolan M."/>
            <person name="Ohm R.A."/>
            <person name="Patyshakuliyeva A."/>
            <person name="Rokas A."/>
            <person name="Ruiz-Duenas F.J."/>
            <person name="Sabat G."/>
            <person name="Salamov A."/>
            <person name="Samejima M."/>
            <person name="Schmutz J."/>
            <person name="Slot J.C."/>
            <person name="St John F."/>
            <person name="Stenlid J."/>
            <person name="Sun H."/>
            <person name="Sun S."/>
            <person name="Syed K."/>
            <person name="Tsang A."/>
            <person name="Wiebenga A."/>
            <person name="Young D."/>
            <person name="Pisabarro A."/>
            <person name="Eastwood D.C."/>
            <person name="Martin F."/>
            <person name="Cullen D."/>
            <person name="Grigoriev I.V."/>
            <person name="Hibbett D.S."/>
        </authorList>
    </citation>
    <scope>NUCLEOTIDE SEQUENCE [LARGE SCALE GENOMIC DNA]</scope>
    <source>
        <strain evidence="3 4">ATCC 11539</strain>
    </source>
</reference>
<gene>
    <name evidence="3" type="ORF">GLOTRDRAFT_54755</name>
</gene>
<evidence type="ECO:0008006" key="5">
    <source>
        <dbReference type="Google" id="ProtNLM"/>
    </source>
</evidence>
<dbReference type="KEGG" id="gtr:GLOTRDRAFT_54755"/>
<evidence type="ECO:0000256" key="2">
    <source>
        <dbReference type="SAM" id="SignalP"/>
    </source>
</evidence>
<accession>S7QIJ3</accession>
<dbReference type="EMBL" id="KB469297">
    <property type="protein sequence ID" value="EPQ59067.1"/>
    <property type="molecule type" value="Genomic_DNA"/>
</dbReference>